<evidence type="ECO:0000313" key="3">
    <source>
        <dbReference type="Proteomes" id="UP000253740"/>
    </source>
</evidence>
<keyword evidence="1" id="KW-1133">Transmembrane helix</keyword>
<feature type="transmembrane region" description="Helical" evidence="1">
    <location>
        <begin position="117"/>
        <end position="137"/>
    </location>
</feature>
<reference evidence="2" key="1">
    <citation type="submission" date="2015-08" db="EMBL/GenBank/DDBJ databases">
        <title>Complete DNA Sequence of Pseudomonas syringae pv. actinidiae, the Causal Agent of Kiwifruit Canker Disease.</title>
        <authorList>
            <person name="Rikkerink E.H.A."/>
            <person name="Fineran P.C."/>
        </authorList>
    </citation>
    <scope>NUCLEOTIDE SEQUENCE</scope>
    <source>
        <strain evidence="2">SkMP5</strain>
    </source>
</reference>
<dbReference type="EMBL" id="DF970179">
    <property type="protein sequence ID" value="GAP65956.1"/>
    <property type="molecule type" value="Genomic_DNA"/>
</dbReference>
<dbReference type="GO" id="GO:0016020">
    <property type="term" value="C:membrane"/>
    <property type="evidence" value="ECO:0007669"/>
    <property type="project" value="InterPro"/>
</dbReference>
<protein>
    <recommendedName>
        <fullName evidence="4">MerC mercury resistance protein</fullName>
    </recommendedName>
</protein>
<dbReference type="STRING" id="1475481.GCA_000953855_01275"/>
<evidence type="ECO:0000256" key="1">
    <source>
        <dbReference type="SAM" id="Phobius"/>
    </source>
</evidence>
<proteinExistence type="predicted"/>
<evidence type="ECO:0000313" key="2">
    <source>
        <dbReference type="EMBL" id="GAP65956.1"/>
    </source>
</evidence>
<keyword evidence="1" id="KW-0812">Transmembrane</keyword>
<sequence length="157" mass="16516">MPEVTANAWAMNSAPEASRPALPWWRHADRVGVTASLLCALHCAALPFVLALLPAFGLGFLAGHGFERGFVVFACTLAALTMWNGYRRHRSGRAFVLLLPGAALLLAGLAVDLGRAPAWHAALIAGGGVLVALAHVANLRLTQLHAHDARCGCVPQT</sequence>
<dbReference type="AlphaFoldDB" id="A0A0K8QMK0"/>
<feature type="transmembrane region" description="Helical" evidence="1">
    <location>
        <begin position="35"/>
        <end position="62"/>
    </location>
</feature>
<keyword evidence="3" id="KW-1185">Reference proteome</keyword>
<organism evidence="2">
    <name type="scientific">Mizugakiibacter sediminis</name>
    <dbReference type="NCBI Taxonomy" id="1475481"/>
    <lineage>
        <taxon>Bacteria</taxon>
        <taxon>Pseudomonadati</taxon>
        <taxon>Pseudomonadota</taxon>
        <taxon>Gammaproteobacteria</taxon>
        <taxon>Lysobacterales</taxon>
        <taxon>Rhodanobacteraceae</taxon>
        <taxon>Mizugakiibacter</taxon>
    </lineage>
</organism>
<dbReference type="GO" id="GO:0015097">
    <property type="term" value="F:mercury ion transmembrane transporter activity"/>
    <property type="evidence" value="ECO:0007669"/>
    <property type="project" value="InterPro"/>
</dbReference>
<accession>A0A0K8QMK0</accession>
<gene>
    <name evidence="2" type="ORF">MBSD_n1258</name>
</gene>
<name>A0A0K8QMK0_9GAMM</name>
<dbReference type="Pfam" id="PF03203">
    <property type="entry name" value="MerC"/>
    <property type="match status" value="1"/>
</dbReference>
<dbReference type="InterPro" id="IPR004891">
    <property type="entry name" value="Mercury-R_MerC"/>
</dbReference>
<dbReference type="Proteomes" id="UP000253740">
    <property type="component" value="Unassembled WGS sequence"/>
</dbReference>
<keyword evidence="1" id="KW-0472">Membrane</keyword>
<evidence type="ECO:0008006" key="4">
    <source>
        <dbReference type="Google" id="ProtNLM"/>
    </source>
</evidence>
<feature type="transmembrane region" description="Helical" evidence="1">
    <location>
        <begin position="93"/>
        <end position="111"/>
    </location>
</feature>
<feature type="transmembrane region" description="Helical" evidence="1">
    <location>
        <begin position="68"/>
        <end position="86"/>
    </location>
</feature>
<dbReference type="RefSeq" id="WP_336603253.1">
    <property type="nucleotide sequence ID" value="NZ_DF970179.1"/>
</dbReference>